<dbReference type="EMBL" id="QRVL01000007">
    <property type="protein sequence ID" value="RGS40367.1"/>
    <property type="molecule type" value="Genomic_DNA"/>
</dbReference>
<protein>
    <submittedName>
        <fullName evidence="2">Glycosyltransferase family 1 protein</fullName>
    </submittedName>
</protein>
<accession>A0A395V8A5</accession>
<reference evidence="2 3" key="1">
    <citation type="submission" date="2018-08" db="EMBL/GenBank/DDBJ databases">
        <title>A genome reference for cultivated species of the human gut microbiota.</title>
        <authorList>
            <person name="Zou Y."/>
            <person name="Xue W."/>
            <person name="Luo G."/>
        </authorList>
    </citation>
    <scope>NUCLEOTIDE SEQUENCE [LARGE SCALE GENOMIC DNA]</scope>
    <source>
        <strain evidence="2 3">AF22-12AC</strain>
    </source>
</reference>
<dbReference type="InterPro" id="IPR055259">
    <property type="entry name" value="YkvP/CgeB_Glyco_trans-like"/>
</dbReference>
<evidence type="ECO:0000259" key="1">
    <source>
        <dbReference type="Pfam" id="PF13524"/>
    </source>
</evidence>
<dbReference type="Gene3D" id="3.40.50.2000">
    <property type="entry name" value="Glycogen Phosphorylase B"/>
    <property type="match status" value="1"/>
</dbReference>
<name>A0A395V8A5_9FIRM</name>
<evidence type="ECO:0000313" key="2">
    <source>
        <dbReference type="EMBL" id="RGS40367.1"/>
    </source>
</evidence>
<proteinExistence type="predicted"/>
<dbReference type="GO" id="GO:0016740">
    <property type="term" value="F:transferase activity"/>
    <property type="evidence" value="ECO:0007669"/>
    <property type="project" value="UniProtKB-KW"/>
</dbReference>
<dbReference type="RefSeq" id="WP_118097465.1">
    <property type="nucleotide sequence ID" value="NZ_DBFVHP010000001.1"/>
</dbReference>
<dbReference type="Proteomes" id="UP000266172">
    <property type="component" value="Unassembled WGS sequence"/>
</dbReference>
<organism evidence="2 3">
    <name type="scientific">Roseburia hominis</name>
    <dbReference type="NCBI Taxonomy" id="301301"/>
    <lineage>
        <taxon>Bacteria</taxon>
        <taxon>Bacillati</taxon>
        <taxon>Bacillota</taxon>
        <taxon>Clostridia</taxon>
        <taxon>Lachnospirales</taxon>
        <taxon>Lachnospiraceae</taxon>
        <taxon>Roseburia</taxon>
    </lineage>
</organism>
<sequence>MIKTVKKSQNRNWFMDLLLDETICAGTVAVPREMVRLAGGVNKRLGAKQKYELLLRIAAETPVEFAETGEDACGQENMMVFDDVETPENAGMGWRTDCYVLGKYSAQLQEAGYFNAAIEAVLAEAQMEGRYEETVSYLEGMIGHKEEYYRIDEAAQPILIYKGDPVCYNILTIFAEQLGAALERRGERVLYFDQEEHDPREIIQFKGRHFKAVIGVQSCAFSIKMEDEAHYLHEYIYGPKYNFFLDHPIWGKPHFEHHYPDFHVLVLDQTYADFFRRFYKQDAILFPPAGMEAGEDSVERIYDLSFIGTYGGYEVQLQWIREQERPLRFLANRFLLTMRKYPNLTAEAAFSRTLEHYGIELTDEKFVEKMYAVRRVIYGAMHYYRHRVIKTILQAGIRLDVFGDSWTHCPLRKYPNLICHPGVTVEEGLHVWRQSRMSLNVMSWHKSGFTERMAGIMMAGAVLVTDNTGYLPGRYDENDMIIFDLEYLEELPGKIKNVLGDEEKRCRMAESGREKTRREHTWDKRAEQFLELLDNR</sequence>
<feature type="domain" description="Spore protein YkvP/CgeB glycosyl transferase-like" evidence="1">
    <location>
        <begin position="387"/>
        <end position="531"/>
    </location>
</feature>
<gene>
    <name evidence="2" type="ORF">DWX93_09615</name>
</gene>
<keyword evidence="2" id="KW-0808">Transferase</keyword>
<comment type="caution">
    <text evidence="2">The sequence shown here is derived from an EMBL/GenBank/DDBJ whole genome shotgun (WGS) entry which is preliminary data.</text>
</comment>
<evidence type="ECO:0000313" key="3">
    <source>
        <dbReference type="Proteomes" id="UP000266172"/>
    </source>
</evidence>
<dbReference type="AlphaFoldDB" id="A0A395V8A5"/>
<dbReference type="SUPFAM" id="SSF53756">
    <property type="entry name" value="UDP-Glycosyltransferase/glycogen phosphorylase"/>
    <property type="match status" value="1"/>
</dbReference>
<dbReference type="Pfam" id="PF13524">
    <property type="entry name" value="Glyco_trans_1_2"/>
    <property type="match status" value="1"/>
</dbReference>